<evidence type="ECO:0000313" key="2">
    <source>
        <dbReference type="EMBL" id="KAK3792119.1"/>
    </source>
</evidence>
<evidence type="ECO:0000256" key="1">
    <source>
        <dbReference type="SAM" id="MobiDB-lite"/>
    </source>
</evidence>
<dbReference type="Proteomes" id="UP001283361">
    <property type="component" value="Unassembled WGS sequence"/>
</dbReference>
<reference evidence="2" key="1">
    <citation type="journal article" date="2023" name="G3 (Bethesda)">
        <title>A reference genome for the long-term kleptoplast-retaining sea slug Elysia crispata morphotype clarki.</title>
        <authorList>
            <person name="Eastman K.E."/>
            <person name="Pendleton A.L."/>
            <person name="Shaikh M.A."/>
            <person name="Suttiyut T."/>
            <person name="Ogas R."/>
            <person name="Tomko P."/>
            <person name="Gavelis G."/>
            <person name="Widhalm J.R."/>
            <person name="Wisecaver J.H."/>
        </authorList>
    </citation>
    <scope>NUCLEOTIDE SEQUENCE</scope>
    <source>
        <strain evidence="2">ECLA1</strain>
    </source>
</reference>
<dbReference type="EMBL" id="JAWDGP010001389">
    <property type="protein sequence ID" value="KAK3792119.1"/>
    <property type="molecule type" value="Genomic_DNA"/>
</dbReference>
<evidence type="ECO:0000313" key="3">
    <source>
        <dbReference type="Proteomes" id="UP001283361"/>
    </source>
</evidence>
<comment type="caution">
    <text evidence="2">The sequence shown here is derived from an EMBL/GenBank/DDBJ whole genome shotgun (WGS) entry which is preliminary data.</text>
</comment>
<name>A0AAE1E2L0_9GAST</name>
<dbReference type="AlphaFoldDB" id="A0AAE1E2L0"/>
<accession>A0AAE1E2L0</accession>
<protein>
    <submittedName>
        <fullName evidence="2">Uncharacterized protein</fullName>
    </submittedName>
</protein>
<feature type="region of interest" description="Disordered" evidence="1">
    <location>
        <begin position="172"/>
        <end position="192"/>
    </location>
</feature>
<gene>
    <name evidence="2" type="ORF">RRG08_055382</name>
</gene>
<keyword evidence="3" id="KW-1185">Reference proteome</keyword>
<organism evidence="2 3">
    <name type="scientific">Elysia crispata</name>
    <name type="common">lettuce slug</name>
    <dbReference type="NCBI Taxonomy" id="231223"/>
    <lineage>
        <taxon>Eukaryota</taxon>
        <taxon>Metazoa</taxon>
        <taxon>Spiralia</taxon>
        <taxon>Lophotrochozoa</taxon>
        <taxon>Mollusca</taxon>
        <taxon>Gastropoda</taxon>
        <taxon>Heterobranchia</taxon>
        <taxon>Euthyneura</taxon>
        <taxon>Panpulmonata</taxon>
        <taxon>Sacoglossa</taxon>
        <taxon>Placobranchoidea</taxon>
        <taxon>Plakobranchidae</taxon>
        <taxon>Elysia</taxon>
    </lineage>
</organism>
<sequence>MEKHGARFKSSTKMRQCRRQSVVFLKGKEDDWLVLSQPMSGPMCWVKQILTPRHARRMAILQELFMKNEPDQRRGKLAGYHSDCGQSWVSTDQSLDRWGVGFWMVGCYLPRSRGFEPARLTNHSIGGNICATLMLSRFISLTKLSPHIGFVVQIPSRSHGPVSSMALNASTNARKLSQQSPRPPTHNVPCST</sequence>
<proteinExistence type="predicted"/>